<dbReference type="Proteomes" id="UP000007652">
    <property type="component" value="Unassembled WGS sequence"/>
</dbReference>
<dbReference type="AlphaFoldDB" id="I7J4X9"/>
<dbReference type="Pfam" id="PF08950">
    <property type="entry name" value="DUF1861"/>
    <property type="match status" value="1"/>
</dbReference>
<dbReference type="InterPro" id="IPR015045">
    <property type="entry name" value="MPT-1-like_LmxM"/>
</dbReference>
<dbReference type="RefSeq" id="WP_008908487.1">
    <property type="nucleotide sequence ID" value="NZ_CAKP01000065.1"/>
</dbReference>
<evidence type="ECO:0008006" key="3">
    <source>
        <dbReference type="Google" id="ProtNLM"/>
    </source>
</evidence>
<dbReference type="STRING" id="857293.CAAU_1132"/>
<dbReference type="PANTHER" id="PTHR37036">
    <property type="match status" value="1"/>
</dbReference>
<dbReference type="PANTHER" id="PTHR37036:SF2">
    <property type="entry name" value="DUF1861 FAMILY PROTEIN"/>
    <property type="match status" value="1"/>
</dbReference>
<dbReference type="InterPro" id="IPR023296">
    <property type="entry name" value="Glyco_hydro_beta-prop_sf"/>
</dbReference>
<gene>
    <name evidence="1" type="ORF">CAAU_1132</name>
</gene>
<evidence type="ECO:0000313" key="1">
    <source>
        <dbReference type="EMBL" id="CCJ33216.1"/>
    </source>
</evidence>
<organism evidence="1 2">
    <name type="scientific">Caloramator australicus RC3</name>
    <dbReference type="NCBI Taxonomy" id="857293"/>
    <lineage>
        <taxon>Bacteria</taxon>
        <taxon>Bacillati</taxon>
        <taxon>Bacillota</taxon>
        <taxon>Clostridia</taxon>
        <taxon>Eubacteriales</taxon>
        <taxon>Clostridiaceae</taxon>
        <taxon>Caloramator</taxon>
    </lineage>
</organism>
<proteinExistence type="predicted"/>
<dbReference type="OrthoDB" id="7544904at2"/>
<dbReference type="Gene3D" id="2.115.10.20">
    <property type="entry name" value="Glycosyl hydrolase domain, family 43"/>
    <property type="match status" value="1"/>
</dbReference>
<dbReference type="SUPFAM" id="SSF75005">
    <property type="entry name" value="Arabinanase/levansucrase/invertase"/>
    <property type="match status" value="1"/>
</dbReference>
<keyword evidence="2" id="KW-1185">Reference proteome</keyword>
<comment type="caution">
    <text evidence="1">The sequence shown here is derived from an EMBL/GenBank/DDBJ whole genome shotgun (WGS) entry which is preliminary data.</text>
</comment>
<evidence type="ECO:0000313" key="2">
    <source>
        <dbReference type="Proteomes" id="UP000007652"/>
    </source>
</evidence>
<dbReference type="EMBL" id="CAKP01000065">
    <property type="protein sequence ID" value="CCJ33216.1"/>
    <property type="molecule type" value="Genomic_DNA"/>
</dbReference>
<sequence>MLKVHFNDKRCKELLEEYLNNSQEKVSKKIVFEGVEGFDVYNITAPFNMLGKKVIAGRVEKRDSEHSKVMFFEEKNDKYVLMKDAPVLELQDPFFTFIKDEIILGGVEIYPHKEIKGALGYRTVFFRGKDIYSLKRFTKGPEMMKDIRILDLRNGKIAVFTRPQGQIGGRGKIGFTLINSLDELNEDVIVSAPLIEGQFDEEEWGGANELHFLKNGLIGVLGHVACFDGEMNRHYYSMVFAFNPTNFERTPIKIIAVRDDFQEGESKRADLKDVIFSGGLIRIGNGRAILYAGVSDAEAHQIEIQDPFLEYENLKV</sequence>
<protein>
    <recommendedName>
        <fullName evidence="3">DUF1861 family protein</fullName>
    </recommendedName>
</protein>
<reference evidence="1 2" key="1">
    <citation type="journal article" date="2011" name="J. Bacteriol.">
        <title>Draft genome sequence of Caloramator australicus strain RC3T, a thermoanaerobe from the Great Artesian Basin of Australia.</title>
        <authorList>
            <person name="Ogg C.D."/>
            <person name="Patel B.K.C."/>
        </authorList>
    </citation>
    <scope>NUCLEOTIDE SEQUENCE [LARGE SCALE GENOMIC DNA]</scope>
    <source>
        <strain evidence="1 2">RC3</strain>
    </source>
</reference>
<name>I7J4X9_9CLOT</name>
<dbReference type="eggNOG" id="ENOG502Z7IK">
    <property type="taxonomic scope" value="Bacteria"/>
</dbReference>
<accession>I7J4X9</accession>